<protein>
    <submittedName>
        <fullName evidence="1">Uncharacterized protein</fullName>
    </submittedName>
</protein>
<dbReference type="Pfam" id="PF14223">
    <property type="entry name" value="Retrotran_gag_2"/>
    <property type="match status" value="1"/>
</dbReference>
<keyword evidence="2" id="KW-1185">Reference proteome</keyword>
<dbReference type="Gramene" id="C.cajan_28847.t">
    <property type="protein sequence ID" value="C.cajan_28847.t.cds1"/>
    <property type="gene ID" value="C.cajan_28847"/>
</dbReference>
<accession>A0A151RY46</accession>
<evidence type="ECO:0000313" key="1">
    <source>
        <dbReference type="EMBL" id="KYP47387.1"/>
    </source>
</evidence>
<dbReference type="Proteomes" id="UP000075243">
    <property type="component" value="Unassembled WGS sequence"/>
</dbReference>
<sequence>MNALFGFQDVLDIVKNGYAPLVEPATEVQRQAFKENRKKDCKALFFLHQCVDGSHFEKIAFAETSKAAWDALAKACSGDDKLKRVKL</sequence>
<proteinExistence type="predicted"/>
<organism evidence="1 2">
    <name type="scientific">Cajanus cajan</name>
    <name type="common">Pigeon pea</name>
    <name type="synonym">Cajanus indicus</name>
    <dbReference type="NCBI Taxonomy" id="3821"/>
    <lineage>
        <taxon>Eukaryota</taxon>
        <taxon>Viridiplantae</taxon>
        <taxon>Streptophyta</taxon>
        <taxon>Embryophyta</taxon>
        <taxon>Tracheophyta</taxon>
        <taxon>Spermatophyta</taxon>
        <taxon>Magnoliopsida</taxon>
        <taxon>eudicotyledons</taxon>
        <taxon>Gunneridae</taxon>
        <taxon>Pentapetalae</taxon>
        <taxon>rosids</taxon>
        <taxon>fabids</taxon>
        <taxon>Fabales</taxon>
        <taxon>Fabaceae</taxon>
        <taxon>Papilionoideae</taxon>
        <taxon>50 kb inversion clade</taxon>
        <taxon>NPAAA clade</taxon>
        <taxon>indigoferoid/millettioid clade</taxon>
        <taxon>Phaseoleae</taxon>
        <taxon>Cajanus</taxon>
    </lineage>
</organism>
<dbReference type="EMBL" id="KQ483529">
    <property type="protein sequence ID" value="KYP47387.1"/>
    <property type="molecule type" value="Genomic_DNA"/>
</dbReference>
<gene>
    <name evidence="1" type="ORF">KK1_031001</name>
</gene>
<evidence type="ECO:0000313" key="2">
    <source>
        <dbReference type="Proteomes" id="UP000075243"/>
    </source>
</evidence>
<name>A0A151RY46_CAJCA</name>
<reference evidence="1" key="1">
    <citation type="journal article" date="2012" name="Nat. Biotechnol.">
        <title>Draft genome sequence of pigeonpea (Cajanus cajan), an orphan legume crop of resource-poor farmers.</title>
        <authorList>
            <person name="Varshney R.K."/>
            <person name="Chen W."/>
            <person name="Li Y."/>
            <person name="Bharti A.K."/>
            <person name="Saxena R.K."/>
            <person name="Schlueter J.A."/>
            <person name="Donoghue M.T."/>
            <person name="Azam S."/>
            <person name="Fan G."/>
            <person name="Whaley A.M."/>
            <person name="Farmer A.D."/>
            <person name="Sheridan J."/>
            <person name="Iwata A."/>
            <person name="Tuteja R."/>
            <person name="Penmetsa R.V."/>
            <person name="Wu W."/>
            <person name="Upadhyaya H.D."/>
            <person name="Yang S.P."/>
            <person name="Shah T."/>
            <person name="Saxena K.B."/>
            <person name="Michael T."/>
            <person name="McCombie W.R."/>
            <person name="Yang B."/>
            <person name="Zhang G."/>
            <person name="Yang H."/>
            <person name="Wang J."/>
            <person name="Spillane C."/>
            <person name="Cook D.R."/>
            <person name="May G.D."/>
            <person name="Xu X."/>
            <person name="Jackson S.A."/>
        </authorList>
    </citation>
    <scope>NUCLEOTIDE SEQUENCE [LARGE SCALE GENOMIC DNA]</scope>
</reference>
<dbReference type="AlphaFoldDB" id="A0A151RY46"/>